<dbReference type="Pfam" id="PF17996">
    <property type="entry name" value="CE2_N"/>
    <property type="match status" value="1"/>
</dbReference>
<feature type="domain" description="SGNH hydrolase-type esterase" evidence="1">
    <location>
        <begin position="166"/>
        <end position="379"/>
    </location>
</feature>
<evidence type="ECO:0000259" key="2">
    <source>
        <dbReference type="Pfam" id="PF17996"/>
    </source>
</evidence>
<gene>
    <name evidence="3" type="primary">celE</name>
    <name evidence="3" type="ORF">EJ065_1733</name>
</gene>
<dbReference type="InterPro" id="IPR013830">
    <property type="entry name" value="SGNH_hydro"/>
</dbReference>
<accession>A0A410RNA6</accession>
<dbReference type="InterPro" id="IPR037461">
    <property type="entry name" value="CtCE2-like_dom"/>
</dbReference>
<dbReference type="PANTHER" id="PTHR37834">
    <property type="entry name" value="GDSL-LIKE LIPASE/ACYLHYDROLASE DOMAIN PROTEIN (AFU_ORTHOLOGUE AFUA_2G00620)"/>
    <property type="match status" value="1"/>
</dbReference>
<name>A0A410RNA6_CORCK</name>
<evidence type="ECO:0000259" key="1">
    <source>
        <dbReference type="Pfam" id="PF13472"/>
    </source>
</evidence>
<organism evidence="3 4">
    <name type="scientific">Corallococcus coralloides</name>
    <name type="common">Myxococcus coralloides</name>
    <dbReference type="NCBI Taxonomy" id="184914"/>
    <lineage>
        <taxon>Bacteria</taxon>
        <taxon>Pseudomonadati</taxon>
        <taxon>Myxococcota</taxon>
        <taxon>Myxococcia</taxon>
        <taxon>Myxococcales</taxon>
        <taxon>Cystobacterineae</taxon>
        <taxon>Myxococcaceae</taxon>
        <taxon>Corallococcus</taxon>
    </lineage>
</organism>
<dbReference type="PROSITE" id="PS51257">
    <property type="entry name" value="PROKAR_LIPOPROTEIN"/>
    <property type="match status" value="1"/>
</dbReference>
<evidence type="ECO:0000313" key="4">
    <source>
        <dbReference type="Proteomes" id="UP000288758"/>
    </source>
</evidence>
<protein>
    <submittedName>
        <fullName evidence="3">Lipase domain-containing protein</fullName>
    </submittedName>
</protein>
<dbReference type="AlphaFoldDB" id="A0A410RNA6"/>
<dbReference type="InterPro" id="IPR040794">
    <property type="entry name" value="CE2_N"/>
</dbReference>
<dbReference type="GO" id="GO:0052689">
    <property type="term" value="F:carboxylic ester hydrolase activity"/>
    <property type="evidence" value="ECO:0007669"/>
    <property type="project" value="InterPro"/>
</dbReference>
<dbReference type="SUPFAM" id="SSF52266">
    <property type="entry name" value="SGNH hydrolase"/>
    <property type="match status" value="1"/>
</dbReference>
<dbReference type="InterPro" id="IPR052762">
    <property type="entry name" value="PCW_deacetylase/CE"/>
</dbReference>
<evidence type="ECO:0000313" key="3">
    <source>
        <dbReference type="EMBL" id="QAT83331.1"/>
    </source>
</evidence>
<dbReference type="Gene3D" id="2.60.120.260">
    <property type="entry name" value="Galactose-binding domain-like"/>
    <property type="match status" value="1"/>
</dbReference>
<dbReference type="Gene3D" id="3.40.50.1110">
    <property type="entry name" value="SGNH hydrolase"/>
    <property type="match status" value="1"/>
</dbReference>
<dbReference type="PANTHER" id="PTHR37834:SF2">
    <property type="entry name" value="ESTERASE, SGNH HYDROLASE-TYPE"/>
    <property type="match status" value="1"/>
</dbReference>
<dbReference type="Pfam" id="PF13472">
    <property type="entry name" value="Lipase_GDSL_2"/>
    <property type="match status" value="1"/>
</dbReference>
<reference evidence="3 4" key="1">
    <citation type="submission" date="2018-12" db="EMBL/GenBank/DDBJ databases">
        <title>Complete Genome Sequence of the Corallopyronin A producing Myxobacterium Corallococcus coralloides B035.</title>
        <authorList>
            <person name="Bouhired S.M."/>
            <person name="Rupp O."/>
            <person name="Blom J."/>
            <person name="Schaeberle T.F."/>
            <person name="Kehraus S."/>
            <person name="Schiefer A."/>
            <person name="Pfarr K."/>
            <person name="Goesmann A."/>
            <person name="Hoerauf A."/>
            <person name="Koenig G.M."/>
        </authorList>
    </citation>
    <scope>NUCLEOTIDE SEQUENCE [LARGE SCALE GENOMIC DNA]</scope>
    <source>
        <strain evidence="3 4">B035</strain>
    </source>
</reference>
<proteinExistence type="predicted"/>
<dbReference type="RefSeq" id="WP_240672778.1">
    <property type="nucleotide sequence ID" value="NZ_CP034669.1"/>
</dbReference>
<dbReference type="Proteomes" id="UP000288758">
    <property type="component" value="Chromosome"/>
</dbReference>
<feature type="domain" description="Carbohydrate esterase 2 N-terminal" evidence="2">
    <location>
        <begin position="47"/>
        <end position="156"/>
    </location>
</feature>
<dbReference type="EMBL" id="CP034669">
    <property type="protein sequence ID" value="QAT83331.1"/>
    <property type="molecule type" value="Genomic_DNA"/>
</dbReference>
<dbReference type="CDD" id="cd01831">
    <property type="entry name" value="Endoglucanase_E_like"/>
    <property type="match status" value="1"/>
</dbReference>
<dbReference type="InterPro" id="IPR036514">
    <property type="entry name" value="SGNH_hydro_sf"/>
</dbReference>
<sequence>MTERSLIAGVCLGLGLSLTACRRPSPTPESPSMTWVSIPATDARVRYVGRTYRSDTSIVFSHPGVTVRARFWGDAVRMRLDDAGLGGDVGTNHFDVVVDGAAPRLLAVHPGQGSYLLASGLPVGLHTVELFKRTESLVGASTLLALEVHGELREPPPRHTGLKLEFVGDSITCGYGTDVTFVPETASSKVPGFTAKHQNPRRGHGWLTAQALGAEATFVCYSGHGVYRNLDLSTSGLIPAIYERAVPDHPPAWDFSHASPDVIVLNAGTNDTFAGAGTAAFLPDEAAFKAAYRSFLERLRALHPRAHIVCTLGSMTDGFKRKEQQGVVTSVHVGDWISQLVAERQRLGDARVHRHMMAMQNPFADGVGEDWHPSAATHQKMAESLSRFIQDVVRP</sequence>